<gene>
    <name evidence="2" type="ORF">B8W66_17900</name>
</gene>
<dbReference type="AlphaFoldDB" id="A0A1X2LSZ8"/>
<accession>A0A1X2LSZ8</accession>
<evidence type="ECO:0000256" key="1">
    <source>
        <dbReference type="SAM" id="MobiDB-lite"/>
    </source>
</evidence>
<dbReference type="Proteomes" id="UP000193247">
    <property type="component" value="Unassembled WGS sequence"/>
</dbReference>
<comment type="caution">
    <text evidence="2">The sequence shown here is derived from an EMBL/GenBank/DDBJ whole genome shotgun (WGS) entry which is preliminary data.</text>
</comment>
<name>A0A1X2LSZ8_9MYCO</name>
<dbReference type="EMBL" id="NCXP01000027">
    <property type="protein sequence ID" value="OSC39230.1"/>
    <property type="molecule type" value="Genomic_DNA"/>
</dbReference>
<dbReference type="STRING" id="1430326.B8W66_17900"/>
<keyword evidence="3" id="KW-1185">Reference proteome</keyword>
<organism evidence="2 3">
    <name type="scientific">Mycobacterium decipiens</name>
    <dbReference type="NCBI Taxonomy" id="1430326"/>
    <lineage>
        <taxon>Bacteria</taxon>
        <taxon>Bacillati</taxon>
        <taxon>Actinomycetota</taxon>
        <taxon>Actinomycetes</taxon>
        <taxon>Mycobacteriales</taxon>
        <taxon>Mycobacteriaceae</taxon>
        <taxon>Mycobacterium</taxon>
    </lineage>
</organism>
<feature type="region of interest" description="Disordered" evidence="1">
    <location>
        <begin position="1"/>
        <end position="63"/>
    </location>
</feature>
<sequence>MGTATAARREHGCHCGDCNSGSHPAEQHAFDGNTRPAVDPDASGPKAMVRDGHRRRSGIYDGL</sequence>
<evidence type="ECO:0000313" key="3">
    <source>
        <dbReference type="Proteomes" id="UP000193247"/>
    </source>
</evidence>
<reference evidence="2 3" key="1">
    <citation type="submission" date="2017-04" db="EMBL/GenBank/DDBJ databases">
        <title>The new phylogeny of genus Mycobacterium.</title>
        <authorList>
            <person name="Tortoli E."/>
            <person name="Trovato A."/>
            <person name="Cirillo D.M."/>
        </authorList>
    </citation>
    <scope>NUCLEOTIDE SEQUENCE [LARGE SCALE GENOMIC DNA]</scope>
    <source>
        <strain evidence="2 3">TBL 1200985</strain>
    </source>
</reference>
<proteinExistence type="predicted"/>
<protein>
    <submittedName>
        <fullName evidence="2">Uncharacterized protein</fullName>
    </submittedName>
</protein>
<evidence type="ECO:0000313" key="2">
    <source>
        <dbReference type="EMBL" id="OSC39230.1"/>
    </source>
</evidence>